<dbReference type="Proteomes" id="UP001611415">
    <property type="component" value="Unassembled WGS sequence"/>
</dbReference>
<evidence type="ECO:0000313" key="2">
    <source>
        <dbReference type="EMBL" id="MFI2473879.1"/>
    </source>
</evidence>
<feature type="region of interest" description="Disordered" evidence="1">
    <location>
        <begin position="136"/>
        <end position="157"/>
    </location>
</feature>
<dbReference type="EMBL" id="JBIRYO010000006">
    <property type="protein sequence ID" value="MFI2473879.1"/>
    <property type="molecule type" value="Genomic_DNA"/>
</dbReference>
<accession>A0ABW7WYH2</accession>
<evidence type="ECO:0000313" key="3">
    <source>
        <dbReference type="Proteomes" id="UP001611415"/>
    </source>
</evidence>
<comment type="caution">
    <text evidence="2">The sequence shown here is derived from an EMBL/GenBank/DDBJ whole genome shotgun (WGS) entry which is preliminary data.</text>
</comment>
<evidence type="ECO:0000256" key="1">
    <source>
        <dbReference type="SAM" id="MobiDB-lite"/>
    </source>
</evidence>
<gene>
    <name evidence="2" type="ORF">ACH49W_10925</name>
</gene>
<sequence length="359" mass="40767">MSSDERTAADLLLWLVKSPELDRALADYYARRVPDEREALWRTDYARARNRWDRFEDSPYPEHPRAIEFRAQARAIQAPWTADPEIAPRWAELDELRARFEHAVPFEENPPTMPSEAPPGMDPTTWRSHLQARDMTGHGRWSATTTTTTSDHEGAEPMTDTTAHHITESVTEQQMRHDFMQAQSFAARMRDPEQYDPADSLDYNEYASPWLDRRDGWAEHWMYLSDATIRWHEDPAAAKTALRAALDDELTPIQLRSELQARYIAEHGIERDESGLLTSHYVTRVADRESWADATEWANAADINAQAQVPVSSAFAAARTRQLAANHNTFAPASPLADYQPGNAVASALANSEREGAER</sequence>
<proteinExistence type="predicted"/>
<keyword evidence="3" id="KW-1185">Reference proteome</keyword>
<reference evidence="2 3" key="1">
    <citation type="submission" date="2024-10" db="EMBL/GenBank/DDBJ databases">
        <title>The Natural Products Discovery Center: Release of the First 8490 Sequenced Strains for Exploring Actinobacteria Biosynthetic Diversity.</title>
        <authorList>
            <person name="Kalkreuter E."/>
            <person name="Kautsar S.A."/>
            <person name="Yang D."/>
            <person name="Bader C.D."/>
            <person name="Teijaro C.N."/>
            <person name="Fluegel L."/>
            <person name="Davis C.M."/>
            <person name="Simpson J.R."/>
            <person name="Lauterbach L."/>
            <person name="Steele A.D."/>
            <person name="Gui C."/>
            <person name="Meng S."/>
            <person name="Li G."/>
            <person name="Viehrig K."/>
            <person name="Ye F."/>
            <person name="Su P."/>
            <person name="Kiefer A.F."/>
            <person name="Nichols A."/>
            <person name="Cepeda A.J."/>
            <person name="Yan W."/>
            <person name="Fan B."/>
            <person name="Jiang Y."/>
            <person name="Adhikari A."/>
            <person name="Zheng C.-J."/>
            <person name="Schuster L."/>
            <person name="Cowan T.M."/>
            <person name="Smanski M.J."/>
            <person name="Chevrette M.G."/>
            <person name="De Carvalho L.P.S."/>
            <person name="Shen B."/>
        </authorList>
    </citation>
    <scope>NUCLEOTIDE SEQUENCE [LARGE SCALE GENOMIC DNA]</scope>
    <source>
        <strain evidence="2 3">NPDC019275</strain>
    </source>
</reference>
<protein>
    <submittedName>
        <fullName evidence="2">Uncharacterized protein</fullName>
    </submittedName>
</protein>
<dbReference type="RefSeq" id="WP_397092495.1">
    <property type="nucleotide sequence ID" value="NZ_JBIRYO010000006.1"/>
</dbReference>
<organism evidence="2 3">
    <name type="scientific">Nocardia xishanensis</name>
    <dbReference type="NCBI Taxonomy" id="238964"/>
    <lineage>
        <taxon>Bacteria</taxon>
        <taxon>Bacillati</taxon>
        <taxon>Actinomycetota</taxon>
        <taxon>Actinomycetes</taxon>
        <taxon>Mycobacteriales</taxon>
        <taxon>Nocardiaceae</taxon>
        <taxon>Nocardia</taxon>
    </lineage>
</organism>
<name>A0ABW7WYH2_9NOCA</name>